<sequence length="100" mass="11424">MNYPRRLRPKINHTPYLKVPGLPKFFIKNKASQPIVISAKKKKCKILSPPDYTSMSNFYFFLPVDGGNSLPKAECHLPSIQLCFLTSTLQKVLSDPRLFL</sequence>
<dbReference type="EMBL" id="KY575058">
    <property type="protein sequence ID" value="ATI20545.1"/>
    <property type="molecule type" value="Genomic_DNA"/>
</dbReference>
<evidence type="ECO:0000313" key="1">
    <source>
        <dbReference type="EMBL" id="ATI20545.1"/>
    </source>
</evidence>
<proteinExistence type="predicted"/>
<keyword evidence="1" id="KW-0496">Mitochondrion</keyword>
<dbReference type="AlphaFoldDB" id="A0A291LJ38"/>
<name>A0A291LJ38_9PEZI</name>
<gene>
    <name evidence="1" type="primary">orf100</name>
</gene>
<organism evidence="1">
    <name type="scientific">Ophiognomonia clavigignenti-juglandacearum</name>
    <dbReference type="NCBI Taxonomy" id="218668"/>
    <lineage>
        <taxon>Eukaryota</taxon>
        <taxon>Fungi</taxon>
        <taxon>Dikarya</taxon>
        <taxon>Ascomycota</taxon>
        <taxon>Pezizomycotina</taxon>
        <taxon>Sordariomycetes</taxon>
        <taxon>Sordariomycetidae</taxon>
        <taxon>Diaporthales</taxon>
        <taxon>Gnomoniaceae</taxon>
        <taxon>Ophiognomonia</taxon>
    </lineage>
</organism>
<geneLocation type="mitochondrion" evidence="1"/>
<accession>A0A291LJ38</accession>
<reference evidence="1" key="1">
    <citation type="submission" date="2017-02" db="EMBL/GenBank/DDBJ databases">
        <title>Fungal Comparative Genomics of Melanconis species and Ophiognomonia clavigignenti-juglandacearum at Different Phylogenetic Distances.</title>
        <authorList>
            <person name="Demers J.E."/>
            <person name="Castlebury L.A."/>
        </authorList>
    </citation>
    <scope>NUCLEOTIDE SEQUENCE</scope>
    <source>
        <strain evidence="1">ATCC36624</strain>
    </source>
</reference>
<protein>
    <submittedName>
        <fullName evidence="1">Uncharacterized protein</fullName>
    </submittedName>
</protein>